<organism evidence="1 2">
    <name type="scientific">Pseudomonas poae</name>
    <dbReference type="NCBI Taxonomy" id="200451"/>
    <lineage>
        <taxon>Bacteria</taxon>
        <taxon>Pseudomonadati</taxon>
        <taxon>Pseudomonadota</taxon>
        <taxon>Gammaproteobacteria</taxon>
        <taxon>Pseudomonadales</taxon>
        <taxon>Pseudomonadaceae</taxon>
        <taxon>Pseudomonas</taxon>
    </lineage>
</organism>
<name>A0A423ERS2_9PSED</name>
<reference evidence="1 2" key="1">
    <citation type="submission" date="2016-10" db="EMBL/GenBank/DDBJ databases">
        <title>Comparative genome analysis of multiple Pseudomonas spp. focuses on biocontrol and plant growth promoting traits.</title>
        <authorList>
            <person name="Tao X.-Y."/>
            <person name="Taylor C.G."/>
        </authorList>
    </citation>
    <scope>NUCLEOTIDE SEQUENCE [LARGE SCALE GENOMIC DNA]</scope>
    <source>
        <strain evidence="1 2">29G9</strain>
    </source>
</reference>
<protein>
    <submittedName>
        <fullName evidence="1">Uncharacterized protein</fullName>
    </submittedName>
</protein>
<evidence type="ECO:0000313" key="2">
    <source>
        <dbReference type="Proteomes" id="UP000284656"/>
    </source>
</evidence>
<accession>A0A423ERS2</accession>
<dbReference type="EMBL" id="MOAY01000081">
    <property type="protein sequence ID" value="ROM33983.1"/>
    <property type="molecule type" value="Genomic_DNA"/>
</dbReference>
<dbReference type="Proteomes" id="UP000284656">
    <property type="component" value="Unassembled WGS sequence"/>
</dbReference>
<proteinExistence type="predicted"/>
<dbReference type="AlphaFoldDB" id="A0A423ERS2"/>
<gene>
    <name evidence="1" type="ORF">BK648_24815</name>
</gene>
<sequence length="61" mass="6767">MPGTPLSEAEKLIIQAEFTGAQQADELVCIECFAWLSKDIPSYLSRLQYLPPYDLVTGFAS</sequence>
<comment type="caution">
    <text evidence="1">The sequence shown here is derived from an EMBL/GenBank/DDBJ whole genome shotgun (WGS) entry which is preliminary data.</text>
</comment>
<evidence type="ECO:0000313" key="1">
    <source>
        <dbReference type="EMBL" id="ROM33983.1"/>
    </source>
</evidence>